<evidence type="ECO:0000313" key="2">
    <source>
        <dbReference type="Proteomes" id="UP000004310"/>
    </source>
</evidence>
<dbReference type="Proteomes" id="UP000004310">
    <property type="component" value="Unassembled WGS sequence"/>
</dbReference>
<reference evidence="1 2" key="1">
    <citation type="journal article" date="2010" name="J. Bacteriol.">
        <title>Genome sequence of Fulvimarina pelagi HTCC2506T, a Mn(II)-oxidizing alphaproteobacterium possessing an aerobic anoxygenic photosynthetic gene cluster and Xanthorhodopsin.</title>
        <authorList>
            <person name="Kang I."/>
            <person name="Oh H.M."/>
            <person name="Lim S.I."/>
            <person name="Ferriera S."/>
            <person name="Giovannoni S.J."/>
            <person name="Cho J.C."/>
        </authorList>
    </citation>
    <scope>NUCLEOTIDE SEQUENCE [LARGE SCALE GENOMIC DNA]</scope>
    <source>
        <strain evidence="1 2">HTCC2506</strain>
    </source>
</reference>
<comment type="caution">
    <text evidence="1">The sequence shown here is derived from an EMBL/GenBank/DDBJ whole genome shotgun (WGS) entry which is preliminary data.</text>
</comment>
<dbReference type="EMBL" id="AATP01000002">
    <property type="protein sequence ID" value="EAU42078.1"/>
    <property type="molecule type" value="Genomic_DNA"/>
</dbReference>
<dbReference type="AlphaFoldDB" id="Q0G2V3"/>
<keyword evidence="2" id="KW-1185">Reference proteome</keyword>
<accession>Q0G2V3</accession>
<sequence>MKQEGFAYEQIISVLKNHETGAGSTFTRR</sequence>
<gene>
    <name evidence="1" type="ORF">FP2506_16634</name>
</gene>
<dbReference type="HOGENOM" id="CLU_3409384_0_0_5"/>
<proteinExistence type="predicted"/>
<name>Q0G2V3_9HYPH</name>
<organism evidence="1 2">
    <name type="scientific">Fulvimarina pelagi HTCC2506</name>
    <dbReference type="NCBI Taxonomy" id="314231"/>
    <lineage>
        <taxon>Bacteria</taxon>
        <taxon>Pseudomonadati</taxon>
        <taxon>Pseudomonadota</taxon>
        <taxon>Alphaproteobacteria</taxon>
        <taxon>Hyphomicrobiales</taxon>
        <taxon>Aurantimonadaceae</taxon>
        <taxon>Fulvimarina</taxon>
    </lineage>
</organism>
<protein>
    <submittedName>
        <fullName evidence="1">Uncharacterized protein</fullName>
    </submittedName>
</protein>
<evidence type="ECO:0000313" key="1">
    <source>
        <dbReference type="EMBL" id="EAU42078.1"/>
    </source>
</evidence>